<keyword evidence="4" id="KW-0418">Kinase</keyword>
<dbReference type="GO" id="GO:0004674">
    <property type="term" value="F:protein serine/threonine kinase activity"/>
    <property type="evidence" value="ECO:0007669"/>
    <property type="project" value="UniProtKB-KW"/>
</dbReference>
<dbReference type="InterPro" id="IPR017441">
    <property type="entry name" value="Protein_kinase_ATP_BS"/>
</dbReference>
<reference evidence="12" key="1">
    <citation type="journal article" date="2020" name="Nat. Commun.">
        <title>Genome assembly of wild tea tree DASZ reveals pedigree and selection history of tea varieties.</title>
        <authorList>
            <person name="Zhang W."/>
            <person name="Zhang Y."/>
            <person name="Qiu H."/>
            <person name="Guo Y."/>
            <person name="Wan H."/>
            <person name="Zhang X."/>
            <person name="Scossa F."/>
            <person name="Alseekh S."/>
            <person name="Zhang Q."/>
            <person name="Wang P."/>
            <person name="Xu L."/>
            <person name="Schmidt M.H."/>
            <person name="Jia X."/>
            <person name="Li D."/>
            <person name="Zhu A."/>
            <person name="Guo F."/>
            <person name="Chen W."/>
            <person name="Ni D."/>
            <person name="Usadel B."/>
            <person name="Fernie A.R."/>
            <person name="Wen W."/>
        </authorList>
    </citation>
    <scope>NUCLEOTIDE SEQUENCE [LARGE SCALE GENOMIC DNA]</scope>
    <source>
        <strain evidence="12">cv. G240</strain>
    </source>
</reference>
<dbReference type="PROSITE" id="PS00108">
    <property type="entry name" value="PROTEIN_KINASE_ST"/>
    <property type="match status" value="1"/>
</dbReference>
<feature type="domain" description="Protein kinase" evidence="10">
    <location>
        <begin position="103"/>
        <end position="392"/>
    </location>
</feature>
<name>A0A7J7G2T7_CAMSI</name>
<dbReference type="SMART" id="SM00220">
    <property type="entry name" value="S_TKc"/>
    <property type="match status" value="1"/>
</dbReference>
<comment type="similarity">
    <text evidence="7">Belongs to the protein kinase superfamily.</text>
</comment>
<dbReference type="FunFam" id="1.10.510.10:FF:000537">
    <property type="entry name" value="Putative receptor-like protein kinase"/>
    <property type="match status" value="1"/>
</dbReference>
<dbReference type="FunFam" id="3.30.200.20:FF:000483">
    <property type="entry name" value="Putative receptor-like protein kinase"/>
    <property type="match status" value="1"/>
</dbReference>
<evidence type="ECO:0000256" key="2">
    <source>
        <dbReference type="ARBA" id="ARBA00022729"/>
    </source>
</evidence>
<evidence type="ECO:0000256" key="7">
    <source>
        <dbReference type="RuleBase" id="RU000304"/>
    </source>
</evidence>
<keyword evidence="9" id="KW-0472">Membrane</keyword>
<evidence type="ECO:0000256" key="8">
    <source>
        <dbReference type="SAM" id="MobiDB-lite"/>
    </source>
</evidence>
<evidence type="ECO:0000256" key="4">
    <source>
        <dbReference type="ARBA" id="ARBA00022777"/>
    </source>
</evidence>
<gene>
    <name evidence="11" type="ORF">HYC85_026169</name>
</gene>
<keyword evidence="9" id="KW-1133">Transmembrane helix</keyword>
<keyword evidence="7" id="KW-0723">Serine/threonine-protein kinase</keyword>
<dbReference type="EMBL" id="JACBKZ010000013">
    <property type="protein sequence ID" value="KAF5935040.1"/>
    <property type="molecule type" value="Genomic_DNA"/>
</dbReference>
<evidence type="ECO:0000256" key="6">
    <source>
        <dbReference type="PROSITE-ProRule" id="PRU10141"/>
    </source>
</evidence>
<protein>
    <recommendedName>
        <fullName evidence="10">Protein kinase domain-containing protein</fullName>
    </recommendedName>
</protein>
<dbReference type="PANTHER" id="PTHR47976">
    <property type="entry name" value="G-TYPE LECTIN S-RECEPTOR-LIKE SERINE/THREONINE-PROTEIN KINASE SD2-5"/>
    <property type="match status" value="1"/>
</dbReference>
<dbReference type="GO" id="GO:0005524">
    <property type="term" value="F:ATP binding"/>
    <property type="evidence" value="ECO:0007669"/>
    <property type="project" value="UniProtKB-UniRule"/>
</dbReference>
<keyword evidence="5 6" id="KW-0067">ATP-binding</keyword>
<sequence length="457" mass="51345">MEDKKSNIIAVFLIMALITATIVARVSLGLSKSFFLIAGADGAAIVAVIAFVFARKHFNRRRRLVETQLVSEGLELRIEYSFLRKVAGVPTKFRYRELEEATDGFQSLVGRGSSASVFKGILNDGTSVAVKRIEGEERGDREFRSEVAAIASVQHVNLVRLIGYCCVPTGPRFLVYEFIRKGSLDKWIFPQSENRSNRGGGGGCLSWDLRCRVAIDVAKALSYLHHDCRSRILHLDVKPENILLDENHRALVSDFGLSRLMGKDESRVVTTIRGTKGYLAPEWLLEHGISEKCDIYSFGMVLLEIIGGRRNVCVIDNRNDKSKRKFQYFPKIVSERLRQGNLMEVVDNRIIGGGVEEREVRRLVCVALWCIQEKARLRPSMTKVVEMLEGRVHVEEPPETQMIIVDLLSIDEQEEEEEPNPGYDRRRIAALARPQVDSDCLPSSASGSFSMSVLSGR</sequence>
<feature type="transmembrane region" description="Helical" evidence="9">
    <location>
        <begin position="34"/>
        <end position="54"/>
    </location>
</feature>
<accession>A0A7J7G2T7</accession>
<dbReference type="AlphaFoldDB" id="A0A7J7G2T7"/>
<evidence type="ECO:0000313" key="11">
    <source>
        <dbReference type="EMBL" id="KAF5935040.1"/>
    </source>
</evidence>
<dbReference type="InterPro" id="IPR051343">
    <property type="entry name" value="G-type_lectin_kinases/EP1-like"/>
</dbReference>
<evidence type="ECO:0000256" key="1">
    <source>
        <dbReference type="ARBA" id="ARBA00022679"/>
    </source>
</evidence>
<dbReference type="InterPro" id="IPR000719">
    <property type="entry name" value="Prot_kinase_dom"/>
</dbReference>
<organism evidence="11 12">
    <name type="scientific">Camellia sinensis</name>
    <name type="common">Tea plant</name>
    <name type="synonym">Thea sinensis</name>
    <dbReference type="NCBI Taxonomy" id="4442"/>
    <lineage>
        <taxon>Eukaryota</taxon>
        <taxon>Viridiplantae</taxon>
        <taxon>Streptophyta</taxon>
        <taxon>Embryophyta</taxon>
        <taxon>Tracheophyta</taxon>
        <taxon>Spermatophyta</taxon>
        <taxon>Magnoliopsida</taxon>
        <taxon>eudicotyledons</taxon>
        <taxon>Gunneridae</taxon>
        <taxon>Pentapetalae</taxon>
        <taxon>asterids</taxon>
        <taxon>Ericales</taxon>
        <taxon>Theaceae</taxon>
        <taxon>Camellia</taxon>
    </lineage>
</organism>
<dbReference type="Pfam" id="PF00069">
    <property type="entry name" value="Pkinase"/>
    <property type="match status" value="1"/>
</dbReference>
<keyword evidence="3 6" id="KW-0547">Nucleotide-binding</keyword>
<dbReference type="SUPFAM" id="SSF56112">
    <property type="entry name" value="Protein kinase-like (PK-like)"/>
    <property type="match status" value="1"/>
</dbReference>
<feature type="transmembrane region" description="Helical" evidence="9">
    <location>
        <begin position="7"/>
        <end position="28"/>
    </location>
</feature>
<dbReference type="PANTHER" id="PTHR47976:SF115">
    <property type="entry name" value="RECEPTOR-LIKE SERINE_THREONINE-PROTEIN KINASE"/>
    <property type="match status" value="1"/>
</dbReference>
<evidence type="ECO:0000259" key="10">
    <source>
        <dbReference type="PROSITE" id="PS50011"/>
    </source>
</evidence>
<keyword evidence="9" id="KW-0812">Transmembrane</keyword>
<proteinExistence type="inferred from homology"/>
<evidence type="ECO:0000256" key="3">
    <source>
        <dbReference type="ARBA" id="ARBA00022741"/>
    </source>
</evidence>
<dbReference type="InterPro" id="IPR011009">
    <property type="entry name" value="Kinase-like_dom_sf"/>
</dbReference>
<feature type="compositionally biased region" description="Polar residues" evidence="8">
    <location>
        <begin position="441"/>
        <end position="457"/>
    </location>
</feature>
<keyword evidence="12" id="KW-1185">Reference proteome</keyword>
<feature type="binding site" evidence="6">
    <location>
        <position position="131"/>
    </location>
    <ligand>
        <name>ATP</name>
        <dbReference type="ChEBI" id="CHEBI:30616"/>
    </ligand>
</feature>
<reference evidence="11 12" key="2">
    <citation type="submission" date="2020-07" db="EMBL/GenBank/DDBJ databases">
        <title>Genome assembly of wild tea tree DASZ reveals pedigree and selection history of tea varieties.</title>
        <authorList>
            <person name="Zhang W."/>
        </authorList>
    </citation>
    <scope>NUCLEOTIDE SEQUENCE [LARGE SCALE GENOMIC DNA]</scope>
    <source>
        <strain evidence="12">cv. G240</strain>
        <tissue evidence="11">Leaf</tissue>
    </source>
</reference>
<comment type="caution">
    <text evidence="11">The sequence shown here is derived from an EMBL/GenBank/DDBJ whole genome shotgun (WGS) entry which is preliminary data.</text>
</comment>
<feature type="region of interest" description="Disordered" evidence="8">
    <location>
        <begin position="435"/>
        <end position="457"/>
    </location>
</feature>
<dbReference type="InterPro" id="IPR008271">
    <property type="entry name" value="Ser/Thr_kinase_AS"/>
</dbReference>
<evidence type="ECO:0000256" key="9">
    <source>
        <dbReference type="SAM" id="Phobius"/>
    </source>
</evidence>
<dbReference type="Proteomes" id="UP000593564">
    <property type="component" value="Unassembled WGS sequence"/>
</dbReference>
<dbReference type="Gene3D" id="1.10.510.10">
    <property type="entry name" value="Transferase(Phosphotransferase) domain 1"/>
    <property type="match status" value="1"/>
</dbReference>
<dbReference type="Gene3D" id="3.30.200.20">
    <property type="entry name" value="Phosphorylase Kinase, domain 1"/>
    <property type="match status" value="1"/>
</dbReference>
<keyword evidence="2" id="KW-0732">Signal</keyword>
<evidence type="ECO:0000256" key="5">
    <source>
        <dbReference type="ARBA" id="ARBA00022840"/>
    </source>
</evidence>
<dbReference type="PROSITE" id="PS00107">
    <property type="entry name" value="PROTEIN_KINASE_ATP"/>
    <property type="match status" value="1"/>
</dbReference>
<dbReference type="PROSITE" id="PS50011">
    <property type="entry name" value="PROTEIN_KINASE_DOM"/>
    <property type="match status" value="1"/>
</dbReference>
<evidence type="ECO:0000313" key="12">
    <source>
        <dbReference type="Proteomes" id="UP000593564"/>
    </source>
</evidence>
<keyword evidence="1" id="KW-0808">Transferase</keyword>